<comment type="similarity">
    <text evidence="1">Belongs to the asp23 family.</text>
</comment>
<dbReference type="Proteomes" id="UP000611762">
    <property type="component" value="Unassembled WGS sequence"/>
</dbReference>
<dbReference type="PANTHER" id="PTHR34297">
    <property type="entry name" value="HYPOTHETICAL CYTOSOLIC PROTEIN-RELATED"/>
    <property type="match status" value="1"/>
</dbReference>
<organism evidence="3 4">
    <name type="scientific">Congzhengia minquanensis</name>
    <dbReference type="NCBI Taxonomy" id="2763657"/>
    <lineage>
        <taxon>Bacteria</taxon>
        <taxon>Bacillati</taxon>
        <taxon>Bacillota</taxon>
        <taxon>Clostridia</taxon>
        <taxon>Eubacteriales</taxon>
        <taxon>Oscillospiraceae</taxon>
        <taxon>Congzhengia</taxon>
    </lineage>
</organism>
<protein>
    <submittedName>
        <fullName evidence="3">Asp23/Gls24 family envelope stress response protein</fullName>
    </submittedName>
</protein>
<proteinExistence type="inferred from homology"/>
<feature type="region of interest" description="Disordered" evidence="2">
    <location>
        <begin position="125"/>
        <end position="170"/>
    </location>
</feature>
<dbReference type="PANTHER" id="PTHR34297:SF1">
    <property type="entry name" value="ASP23_GLS24 FAMILY ENVELOPE STRESS RESPONSE PROTEIN"/>
    <property type="match status" value="1"/>
</dbReference>
<evidence type="ECO:0000256" key="1">
    <source>
        <dbReference type="ARBA" id="ARBA00005721"/>
    </source>
</evidence>
<dbReference type="Pfam" id="PF03780">
    <property type="entry name" value="Asp23"/>
    <property type="match status" value="1"/>
</dbReference>
<accession>A0A926HYG2</accession>
<dbReference type="AlphaFoldDB" id="A0A926HYG2"/>
<feature type="compositionally biased region" description="Acidic residues" evidence="2">
    <location>
        <begin position="150"/>
        <end position="170"/>
    </location>
</feature>
<gene>
    <name evidence="3" type="ORF">H8698_02095</name>
</gene>
<name>A0A926HYG2_9FIRM</name>
<evidence type="ECO:0000313" key="3">
    <source>
        <dbReference type="EMBL" id="MBC8539766.1"/>
    </source>
</evidence>
<sequence length="170" mass="18810">MAEKDITFETEENPGAIKIANEVVLIIAAQALNDIKGIHLAASAAEGFVDKLVKKPAQRGVRIYLNDEAKEVDIDVHINIDYGMNIPEISYAIQEAVKKNVETMTDISVNKVNVFVDSVFLEKEPKAPKPRRTKHAPEENGEPQPTDSFDGPEPDLEEVLSDDPDNFDVI</sequence>
<dbReference type="RefSeq" id="WP_249310972.1">
    <property type="nucleotide sequence ID" value="NZ_JACRSU010000001.1"/>
</dbReference>
<evidence type="ECO:0000256" key="2">
    <source>
        <dbReference type="SAM" id="MobiDB-lite"/>
    </source>
</evidence>
<keyword evidence="4" id="KW-1185">Reference proteome</keyword>
<comment type="caution">
    <text evidence="3">The sequence shown here is derived from an EMBL/GenBank/DDBJ whole genome shotgun (WGS) entry which is preliminary data.</text>
</comment>
<dbReference type="InterPro" id="IPR005531">
    <property type="entry name" value="Asp23"/>
</dbReference>
<evidence type="ECO:0000313" key="4">
    <source>
        <dbReference type="Proteomes" id="UP000611762"/>
    </source>
</evidence>
<reference evidence="3" key="1">
    <citation type="submission" date="2020-08" db="EMBL/GenBank/DDBJ databases">
        <title>Genome public.</title>
        <authorList>
            <person name="Liu C."/>
            <person name="Sun Q."/>
        </authorList>
    </citation>
    <scope>NUCLEOTIDE SEQUENCE</scope>
    <source>
        <strain evidence="3">H8</strain>
    </source>
</reference>
<dbReference type="EMBL" id="JACRSU010000001">
    <property type="protein sequence ID" value="MBC8539766.1"/>
    <property type="molecule type" value="Genomic_DNA"/>
</dbReference>